<reference evidence="3" key="1">
    <citation type="journal article" date="2019" name="Int. J. Syst. Evol. Microbiol.">
        <title>The Global Catalogue of Microorganisms (GCM) 10K type strain sequencing project: providing services to taxonomists for standard genome sequencing and annotation.</title>
        <authorList>
            <consortium name="The Broad Institute Genomics Platform"/>
            <consortium name="The Broad Institute Genome Sequencing Center for Infectious Disease"/>
            <person name="Wu L."/>
            <person name="Ma J."/>
        </authorList>
    </citation>
    <scope>NUCLEOTIDE SEQUENCE [LARGE SCALE GENOMIC DNA]</scope>
    <source>
        <strain evidence="3">CCUG 55328</strain>
    </source>
</reference>
<evidence type="ECO:0000313" key="3">
    <source>
        <dbReference type="Proteomes" id="UP001597151"/>
    </source>
</evidence>
<evidence type="ECO:0000256" key="1">
    <source>
        <dbReference type="SAM" id="SignalP"/>
    </source>
</evidence>
<dbReference type="InterPro" id="IPR010486">
    <property type="entry name" value="HNS-dep_expression_A/B"/>
</dbReference>
<dbReference type="Proteomes" id="UP001597151">
    <property type="component" value="Unassembled WGS sequence"/>
</dbReference>
<protein>
    <submittedName>
        <fullName evidence="2">HdeA/HdeB family chaperone</fullName>
    </submittedName>
</protein>
<organism evidence="2 3">
    <name type="scientific">Seohaeicola saemankumensis</name>
    <dbReference type="NCBI Taxonomy" id="481181"/>
    <lineage>
        <taxon>Bacteria</taxon>
        <taxon>Pseudomonadati</taxon>
        <taxon>Pseudomonadota</taxon>
        <taxon>Alphaproteobacteria</taxon>
        <taxon>Rhodobacterales</taxon>
        <taxon>Roseobacteraceae</taxon>
        <taxon>Seohaeicola</taxon>
    </lineage>
</organism>
<dbReference type="EMBL" id="JBHTKR010000002">
    <property type="protein sequence ID" value="MFD1193841.1"/>
    <property type="molecule type" value="Genomic_DNA"/>
</dbReference>
<feature type="signal peptide" evidence="1">
    <location>
        <begin position="1"/>
        <end position="26"/>
    </location>
</feature>
<keyword evidence="1" id="KW-0732">Signal</keyword>
<dbReference type="Pfam" id="PF06411">
    <property type="entry name" value="HdeA"/>
    <property type="match status" value="1"/>
</dbReference>
<accession>A0ABW3TC57</accession>
<evidence type="ECO:0000313" key="2">
    <source>
        <dbReference type="EMBL" id="MFD1193841.1"/>
    </source>
</evidence>
<proteinExistence type="predicted"/>
<name>A0ABW3TC57_9RHOB</name>
<dbReference type="RefSeq" id="WP_380789163.1">
    <property type="nucleotide sequence ID" value="NZ_JBHTKR010000002.1"/>
</dbReference>
<keyword evidence="3" id="KW-1185">Reference proteome</keyword>
<sequence>MIDTSKGRRATLSTIAAVFLAVPVWAQDADIINFGEMTCRTYLMLGGDERDMTTLFIHGYFAGQADAKSVIISDLAAASEQVLADCIDGPEQVLLEAFARVLK</sequence>
<feature type="chain" id="PRO_5047265972" evidence="1">
    <location>
        <begin position="27"/>
        <end position="103"/>
    </location>
</feature>
<comment type="caution">
    <text evidence="2">The sequence shown here is derived from an EMBL/GenBank/DDBJ whole genome shotgun (WGS) entry which is preliminary data.</text>
</comment>
<gene>
    <name evidence="2" type="ORF">ACFQ3C_04075</name>
</gene>